<organism evidence="1 2">
    <name type="scientific">Agaribacillus aureus</name>
    <dbReference type="NCBI Taxonomy" id="3051825"/>
    <lineage>
        <taxon>Bacteria</taxon>
        <taxon>Pseudomonadati</taxon>
        <taxon>Bacteroidota</taxon>
        <taxon>Cytophagia</taxon>
        <taxon>Cytophagales</taxon>
        <taxon>Splendidivirgaceae</taxon>
        <taxon>Agaribacillus</taxon>
    </lineage>
</organism>
<sequence length="329" mass="36055">MKNILILISLLLWTIFDLRAQTCCSGGVPIAANIGLPSGDKGTLQFTLNYDLNVLKTLKDGTRELQDGLRERKTHSILFGVSYGITNRLSVDGFLSHVTQERLITPAGLPSNLVRTNGIGDAVILAKYKLTNPEKPSTQLVGGLGVKLPTGASDLANNNITLNADLQPGSGAWDGILWANFIQNIKFRRSMNFISTITFRITGENDDYFGTQVYELGDELQIRAGVSDRVTIGDLILDPSLSFRYRHAAQDINDGNDLPNTGGEWIFIIPAVSYNIGPDFSVNATAELPLFARVDGTQLSPSFRLNFGLFYKLNTGGKKNFDILKLQEN</sequence>
<evidence type="ECO:0000313" key="1">
    <source>
        <dbReference type="EMBL" id="MDN5216608.1"/>
    </source>
</evidence>
<dbReference type="Proteomes" id="UP001172083">
    <property type="component" value="Unassembled WGS sequence"/>
</dbReference>
<dbReference type="Pfam" id="PF13557">
    <property type="entry name" value="Phenol_MetA_deg"/>
    <property type="match status" value="1"/>
</dbReference>
<comment type="caution">
    <text evidence="1">The sequence shown here is derived from an EMBL/GenBank/DDBJ whole genome shotgun (WGS) entry which is preliminary data.</text>
</comment>
<evidence type="ECO:0000313" key="2">
    <source>
        <dbReference type="Proteomes" id="UP001172083"/>
    </source>
</evidence>
<evidence type="ECO:0008006" key="3">
    <source>
        <dbReference type="Google" id="ProtNLM"/>
    </source>
</evidence>
<dbReference type="InterPro" id="IPR025737">
    <property type="entry name" value="FApF"/>
</dbReference>
<name>A0ABT8LGB3_9BACT</name>
<proteinExistence type="predicted"/>
<reference evidence="1" key="1">
    <citation type="submission" date="2023-06" db="EMBL/GenBank/DDBJ databases">
        <title>Genomic of Agaribacillus aureum.</title>
        <authorList>
            <person name="Wang G."/>
        </authorList>
    </citation>
    <scope>NUCLEOTIDE SEQUENCE</scope>
    <source>
        <strain evidence="1">BMA12</strain>
    </source>
</reference>
<keyword evidence="2" id="KW-1185">Reference proteome</keyword>
<gene>
    <name evidence="1" type="ORF">QQ020_31350</name>
</gene>
<accession>A0ABT8LGB3</accession>
<dbReference type="EMBL" id="JAUJEB010000009">
    <property type="protein sequence ID" value="MDN5216608.1"/>
    <property type="molecule type" value="Genomic_DNA"/>
</dbReference>
<dbReference type="RefSeq" id="WP_346761940.1">
    <property type="nucleotide sequence ID" value="NZ_JAUJEB010000009.1"/>
</dbReference>
<protein>
    <recommendedName>
        <fullName evidence="3">Transporter</fullName>
    </recommendedName>
</protein>